<comment type="caution">
    <text evidence="14">The sequence shown here is derived from an EMBL/GenBank/DDBJ whole genome shotgun (WGS) entry which is preliminary data.</text>
</comment>
<organism evidence="14 15">
    <name type="scientific">Candidatus Allofournierella pullicola</name>
    <dbReference type="NCBI Taxonomy" id="2838596"/>
    <lineage>
        <taxon>Bacteria</taxon>
        <taxon>Bacillati</taxon>
        <taxon>Bacillota</taxon>
        <taxon>Clostridia</taxon>
        <taxon>Eubacteriales</taxon>
        <taxon>Oscillospiraceae</taxon>
        <taxon>Allofournierella</taxon>
    </lineage>
</organism>
<sequence>MSSITRRWLRGSLLVTLLLVALAEGLFIYATYSSYYNGVRQAILSRISSISGQLNIVTGANPALTASSRSQLLHRAVEQFDAKDKFEFMLLDSSGQPLITSSGAVVRYDAAPEDFTRALSGSSGQGEMIYTDASGHRVMAITVLVPYACEDAAAMRMLTSLALVDEALTRQVLLALGVGALILVFTVWSGLFFVGSIVKPVHQIEEAATAIARGDLSVRLPDTPYDDEIGRLCQRINEMAGELSKTERMQNEFISSVSHELRTPLTSIRGWVETIAAIRDPEDENYRKGLSIIGQETDRLYTMVEELLSFSRLQSGIKLECQRLDLVAEVTDAALFMQPRIEKEGLRLVYEEPELPLPIWADPARLRQVFVNVLDNAVKYSCRGGAITIDLLQEGENAYVTITDQGRGILPEDLENVKLKFFKGKGAVRGSGIGLAVVDEIMTALDGSADIDSQPGVGTTVTLRLPLYRPAHGAETGPRPEPAKTENARAEQPGQ</sequence>
<evidence type="ECO:0000256" key="4">
    <source>
        <dbReference type="ARBA" id="ARBA00022553"/>
    </source>
</evidence>
<keyword evidence="11" id="KW-0812">Transmembrane</keyword>
<dbReference type="EC" id="2.7.13.3" evidence="3"/>
<evidence type="ECO:0000259" key="13">
    <source>
        <dbReference type="PROSITE" id="PS50885"/>
    </source>
</evidence>
<dbReference type="GO" id="GO:0000155">
    <property type="term" value="F:phosphorelay sensor kinase activity"/>
    <property type="evidence" value="ECO:0007669"/>
    <property type="project" value="InterPro"/>
</dbReference>
<dbReference type="InterPro" id="IPR036097">
    <property type="entry name" value="HisK_dim/P_sf"/>
</dbReference>
<evidence type="ECO:0000313" key="14">
    <source>
        <dbReference type="EMBL" id="HIX04639.1"/>
    </source>
</evidence>
<keyword evidence="9" id="KW-0902">Two-component regulatory system</keyword>
<evidence type="ECO:0000256" key="5">
    <source>
        <dbReference type="ARBA" id="ARBA00022679"/>
    </source>
</evidence>
<keyword evidence="7 14" id="KW-0418">Kinase</keyword>
<comment type="catalytic activity">
    <reaction evidence="1">
        <text>ATP + protein L-histidine = ADP + protein N-phospho-L-histidine.</text>
        <dbReference type="EC" id="2.7.13.3"/>
    </reaction>
</comment>
<name>A0A9D1V260_9FIRM</name>
<evidence type="ECO:0000256" key="7">
    <source>
        <dbReference type="ARBA" id="ARBA00022777"/>
    </source>
</evidence>
<evidence type="ECO:0000256" key="1">
    <source>
        <dbReference type="ARBA" id="ARBA00000085"/>
    </source>
</evidence>
<dbReference type="CDD" id="cd00082">
    <property type="entry name" value="HisKA"/>
    <property type="match status" value="1"/>
</dbReference>
<dbReference type="PROSITE" id="PS50109">
    <property type="entry name" value="HIS_KIN"/>
    <property type="match status" value="1"/>
</dbReference>
<dbReference type="SUPFAM" id="SSF47384">
    <property type="entry name" value="Homodimeric domain of signal transducing histidine kinase"/>
    <property type="match status" value="1"/>
</dbReference>
<evidence type="ECO:0000256" key="10">
    <source>
        <dbReference type="SAM" id="MobiDB-lite"/>
    </source>
</evidence>
<evidence type="ECO:0000256" key="6">
    <source>
        <dbReference type="ARBA" id="ARBA00022741"/>
    </source>
</evidence>
<dbReference type="EMBL" id="DXFW01000002">
    <property type="protein sequence ID" value="HIX04639.1"/>
    <property type="molecule type" value="Genomic_DNA"/>
</dbReference>
<proteinExistence type="predicted"/>
<keyword evidence="11" id="KW-1133">Transmembrane helix</keyword>
<dbReference type="GO" id="GO:0000156">
    <property type="term" value="F:phosphorelay response regulator activity"/>
    <property type="evidence" value="ECO:0007669"/>
    <property type="project" value="TreeGrafter"/>
</dbReference>
<dbReference type="Gene3D" id="3.30.565.10">
    <property type="entry name" value="Histidine kinase-like ATPase, C-terminal domain"/>
    <property type="match status" value="1"/>
</dbReference>
<dbReference type="GO" id="GO:0030295">
    <property type="term" value="F:protein kinase activator activity"/>
    <property type="evidence" value="ECO:0007669"/>
    <property type="project" value="TreeGrafter"/>
</dbReference>
<dbReference type="FunFam" id="1.10.287.130:FF:000001">
    <property type="entry name" value="Two-component sensor histidine kinase"/>
    <property type="match status" value="1"/>
</dbReference>
<dbReference type="CDD" id="cd06225">
    <property type="entry name" value="HAMP"/>
    <property type="match status" value="1"/>
</dbReference>
<dbReference type="PRINTS" id="PR00344">
    <property type="entry name" value="BCTRLSENSOR"/>
</dbReference>
<evidence type="ECO:0000256" key="3">
    <source>
        <dbReference type="ARBA" id="ARBA00012438"/>
    </source>
</evidence>
<dbReference type="SMART" id="SM00387">
    <property type="entry name" value="HATPase_c"/>
    <property type="match status" value="1"/>
</dbReference>
<evidence type="ECO:0000256" key="8">
    <source>
        <dbReference type="ARBA" id="ARBA00022840"/>
    </source>
</evidence>
<dbReference type="InterPro" id="IPR004358">
    <property type="entry name" value="Sig_transdc_His_kin-like_C"/>
</dbReference>
<dbReference type="SMART" id="SM00304">
    <property type="entry name" value="HAMP"/>
    <property type="match status" value="1"/>
</dbReference>
<feature type="transmembrane region" description="Helical" evidence="11">
    <location>
        <begin position="172"/>
        <end position="194"/>
    </location>
</feature>
<dbReference type="InterPro" id="IPR003594">
    <property type="entry name" value="HATPase_dom"/>
</dbReference>
<feature type="domain" description="HAMP" evidence="13">
    <location>
        <begin position="195"/>
        <end position="248"/>
    </location>
</feature>
<accession>A0A9D1V260</accession>
<dbReference type="SUPFAM" id="SSF158472">
    <property type="entry name" value="HAMP domain-like"/>
    <property type="match status" value="1"/>
</dbReference>
<comment type="subcellular location">
    <subcellularLocation>
        <location evidence="2">Membrane</location>
    </subcellularLocation>
</comment>
<dbReference type="Gene3D" id="1.10.287.130">
    <property type="match status" value="1"/>
</dbReference>
<dbReference type="Pfam" id="PF02518">
    <property type="entry name" value="HATPase_c"/>
    <property type="match status" value="1"/>
</dbReference>
<dbReference type="Proteomes" id="UP000824193">
    <property type="component" value="Unassembled WGS sequence"/>
</dbReference>
<evidence type="ECO:0000313" key="15">
    <source>
        <dbReference type="Proteomes" id="UP000824193"/>
    </source>
</evidence>
<dbReference type="Pfam" id="PF00672">
    <property type="entry name" value="HAMP"/>
    <property type="match status" value="1"/>
</dbReference>
<dbReference type="Gene3D" id="6.10.340.10">
    <property type="match status" value="1"/>
</dbReference>
<dbReference type="GO" id="GO:0016020">
    <property type="term" value="C:membrane"/>
    <property type="evidence" value="ECO:0007669"/>
    <property type="project" value="UniProtKB-SubCell"/>
</dbReference>
<dbReference type="SUPFAM" id="SSF55874">
    <property type="entry name" value="ATPase domain of HSP90 chaperone/DNA topoisomerase II/histidine kinase"/>
    <property type="match status" value="1"/>
</dbReference>
<evidence type="ECO:0000259" key="12">
    <source>
        <dbReference type="PROSITE" id="PS50109"/>
    </source>
</evidence>
<dbReference type="SMART" id="SM00388">
    <property type="entry name" value="HisKA"/>
    <property type="match status" value="1"/>
</dbReference>
<dbReference type="InterPro" id="IPR036890">
    <property type="entry name" value="HATPase_C_sf"/>
</dbReference>
<dbReference type="PANTHER" id="PTHR42878">
    <property type="entry name" value="TWO-COMPONENT HISTIDINE KINASE"/>
    <property type="match status" value="1"/>
</dbReference>
<dbReference type="PANTHER" id="PTHR42878:SF7">
    <property type="entry name" value="SENSOR HISTIDINE KINASE GLRK"/>
    <property type="match status" value="1"/>
</dbReference>
<feature type="domain" description="Histidine kinase" evidence="12">
    <location>
        <begin position="256"/>
        <end position="469"/>
    </location>
</feature>
<reference evidence="14" key="1">
    <citation type="journal article" date="2021" name="PeerJ">
        <title>Extensive microbial diversity within the chicken gut microbiome revealed by metagenomics and culture.</title>
        <authorList>
            <person name="Gilroy R."/>
            <person name="Ravi A."/>
            <person name="Getino M."/>
            <person name="Pursley I."/>
            <person name="Horton D.L."/>
            <person name="Alikhan N.F."/>
            <person name="Baker D."/>
            <person name="Gharbi K."/>
            <person name="Hall N."/>
            <person name="Watson M."/>
            <person name="Adriaenssens E.M."/>
            <person name="Foster-Nyarko E."/>
            <person name="Jarju S."/>
            <person name="Secka A."/>
            <person name="Antonio M."/>
            <person name="Oren A."/>
            <person name="Chaudhuri R.R."/>
            <person name="La Ragione R."/>
            <person name="Hildebrand F."/>
            <person name="Pallen M.J."/>
        </authorList>
    </citation>
    <scope>NUCLEOTIDE SEQUENCE</scope>
    <source>
        <strain evidence="14">2239</strain>
    </source>
</reference>
<evidence type="ECO:0000256" key="11">
    <source>
        <dbReference type="SAM" id="Phobius"/>
    </source>
</evidence>
<feature type="region of interest" description="Disordered" evidence="10">
    <location>
        <begin position="470"/>
        <end position="495"/>
    </location>
</feature>
<keyword evidence="4" id="KW-0597">Phosphoprotein</keyword>
<keyword evidence="11" id="KW-0472">Membrane</keyword>
<dbReference type="Pfam" id="PF00512">
    <property type="entry name" value="HisKA"/>
    <property type="match status" value="1"/>
</dbReference>
<keyword evidence="8" id="KW-0067">ATP-binding</keyword>
<dbReference type="InterPro" id="IPR050351">
    <property type="entry name" value="BphY/WalK/GraS-like"/>
</dbReference>
<gene>
    <name evidence="14" type="ORF">H9865_00800</name>
</gene>
<dbReference type="InterPro" id="IPR003660">
    <property type="entry name" value="HAMP_dom"/>
</dbReference>
<dbReference type="InterPro" id="IPR003661">
    <property type="entry name" value="HisK_dim/P_dom"/>
</dbReference>
<protein>
    <recommendedName>
        <fullName evidence="3">histidine kinase</fullName>
        <ecNumber evidence="3">2.7.13.3</ecNumber>
    </recommendedName>
</protein>
<evidence type="ECO:0000256" key="9">
    <source>
        <dbReference type="ARBA" id="ARBA00023012"/>
    </source>
</evidence>
<keyword evidence="5" id="KW-0808">Transferase</keyword>
<dbReference type="GO" id="GO:0007234">
    <property type="term" value="P:osmosensory signaling via phosphorelay pathway"/>
    <property type="evidence" value="ECO:0007669"/>
    <property type="project" value="TreeGrafter"/>
</dbReference>
<keyword evidence="6" id="KW-0547">Nucleotide-binding</keyword>
<reference evidence="14" key="2">
    <citation type="submission" date="2021-04" db="EMBL/GenBank/DDBJ databases">
        <authorList>
            <person name="Gilroy R."/>
        </authorList>
    </citation>
    <scope>NUCLEOTIDE SEQUENCE</scope>
    <source>
        <strain evidence="14">2239</strain>
    </source>
</reference>
<dbReference type="AlphaFoldDB" id="A0A9D1V260"/>
<evidence type="ECO:0000256" key="2">
    <source>
        <dbReference type="ARBA" id="ARBA00004370"/>
    </source>
</evidence>
<dbReference type="InterPro" id="IPR005467">
    <property type="entry name" value="His_kinase_dom"/>
</dbReference>
<dbReference type="PROSITE" id="PS50885">
    <property type="entry name" value="HAMP"/>
    <property type="match status" value="1"/>
</dbReference>